<dbReference type="STRING" id="36842.SAMN02194393_00120"/>
<dbReference type="Proteomes" id="UP000190285">
    <property type="component" value="Unassembled WGS sequence"/>
</dbReference>
<protein>
    <recommendedName>
        <fullName evidence="1">Wadjet protein JetD C-terminal domain-containing protein</fullName>
    </recommendedName>
</protein>
<name>A0A1T5IAM4_9FIRM</name>
<dbReference type="OrthoDB" id="9809365at2"/>
<sequence length="363" mass="43066">MYNVVKKIINNYKEQGRKTFNIKYIEDMVIKSIGGYTKYHNKGGYGSFYNAIIKMKKEGLINEMKTLGFNNVNPPLKLKWNIIYDAVISKWTDKDILKLSDLLDMGKYIKNPKLQTKSELKYVRIIYDFIKNRENREWATLEERSLELFNNEKYLKSGKKGNNHEIKKGILKRLNLSLEDLKIKRYGEMFVYWNRGVKEIKDVAVVENYSTFYSYKRTVEENRSIFGFFPDIIIFGGGKKIIKSLSFIEEIAYLHKVKLKYFGDIDPEGLMIYDSIKRKYSDLNIKLHIKAYKELINYYDKNQPIDNQRKNKEVLNNVLNEIRNIGEEKLADIILKLWESNFRLPQEYITYEYIKKNTGDING</sequence>
<evidence type="ECO:0000313" key="2">
    <source>
        <dbReference type="EMBL" id="SKC36098.1"/>
    </source>
</evidence>
<dbReference type="Pfam" id="PF09983">
    <property type="entry name" value="JetD_C"/>
    <property type="match status" value="1"/>
</dbReference>
<keyword evidence="3" id="KW-1185">Reference proteome</keyword>
<proteinExistence type="predicted"/>
<dbReference type="InterPro" id="IPR024534">
    <property type="entry name" value="JetD_C"/>
</dbReference>
<dbReference type="EMBL" id="FUZT01000001">
    <property type="protein sequence ID" value="SKC36098.1"/>
    <property type="molecule type" value="Genomic_DNA"/>
</dbReference>
<accession>A0A1T5IAM4</accession>
<organism evidence="2 3">
    <name type="scientific">Maledivibacter halophilus</name>
    <dbReference type="NCBI Taxonomy" id="36842"/>
    <lineage>
        <taxon>Bacteria</taxon>
        <taxon>Bacillati</taxon>
        <taxon>Bacillota</taxon>
        <taxon>Clostridia</taxon>
        <taxon>Peptostreptococcales</taxon>
        <taxon>Caminicellaceae</taxon>
        <taxon>Maledivibacter</taxon>
    </lineage>
</organism>
<reference evidence="2 3" key="1">
    <citation type="submission" date="2017-02" db="EMBL/GenBank/DDBJ databases">
        <authorList>
            <person name="Peterson S.W."/>
        </authorList>
    </citation>
    <scope>NUCLEOTIDE SEQUENCE [LARGE SCALE GENOMIC DNA]</scope>
    <source>
        <strain evidence="2 3">M1</strain>
    </source>
</reference>
<dbReference type="SUPFAM" id="SSF56726">
    <property type="entry name" value="DNA topoisomerase IV, alpha subunit"/>
    <property type="match status" value="1"/>
</dbReference>
<dbReference type="AlphaFoldDB" id="A0A1T5IAM4"/>
<dbReference type="RefSeq" id="WP_079488561.1">
    <property type="nucleotide sequence ID" value="NZ_FUZT01000001.1"/>
</dbReference>
<evidence type="ECO:0000259" key="1">
    <source>
        <dbReference type="Pfam" id="PF09983"/>
    </source>
</evidence>
<evidence type="ECO:0000313" key="3">
    <source>
        <dbReference type="Proteomes" id="UP000190285"/>
    </source>
</evidence>
<dbReference type="GO" id="GO:0003677">
    <property type="term" value="F:DNA binding"/>
    <property type="evidence" value="ECO:0007669"/>
    <property type="project" value="InterPro"/>
</dbReference>
<dbReference type="InterPro" id="IPR036078">
    <property type="entry name" value="Spo11/TopoVI_A_sf"/>
</dbReference>
<feature type="domain" description="Wadjet protein JetD C-terminal" evidence="1">
    <location>
        <begin position="198"/>
        <end position="356"/>
    </location>
</feature>
<gene>
    <name evidence="2" type="ORF">SAMN02194393_00120</name>
</gene>
<dbReference type="GO" id="GO:0005694">
    <property type="term" value="C:chromosome"/>
    <property type="evidence" value="ECO:0007669"/>
    <property type="project" value="InterPro"/>
</dbReference>